<feature type="compositionally biased region" description="Basic and acidic residues" evidence="16">
    <location>
        <begin position="15"/>
        <end position="25"/>
    </location>
</feature>
<evidence type="ECO:0000313" key="21">
    <source>
        <dbReference type="Proteomes" id="UP000799538"/>
    </source>
</evidence>
<protein>
    <recommendedName>
        <fullName evidence="5">dipeptidyl-peptidase IV</fullName>
        <ecNumber evidence="5">3.4.14.5</ecNumber>
    </recommendedName>
</protein>
<dbReference type="EC" id="3.4.14.5" evidence="5"/>
<organism evidence="20 21">
    <name type="scientific">Elsinoe ampelina</name>
    <dbReference type="NCBI Taxonomy" id="302913"/>
    <lineage>
        <taxon>Eukaryota</taxon>
        <taxon>Fungi</taxon>
        <taxon>Dikarya</taxon>
        <taxon>Ascomycota</taxon>
        <taxon>Pezizomycotina</taxon>
        <taxon>Dothideomycetes</taxon>
        <taxon>Dothideomycetidae</taxon>
        <taxon>Myriangiales</taxon>
        <taxon>Elsinoaceae</taxon>
        <taxon>Elsinoe</taxon>
    </lineage>
</organism>
<keyword evidence="12" id="KW-0735">Signal-anchor</keyword>
<evidence type="ECO:0000256" key="4">
    <source>
        <dbReference type="ARBA" id="ARBA00006150"/>
    </source>
</evidence>
<dbReference type="Gene3D" id="2.140.10.30">
    <property type="entry name" value="Dipeptidylpeptidase IV, N-terminal domain"/>
    <property type="match status" value="1"/>
</dbReference>
<dbReference type="InterPro" id="IPR002469">
    <property type="entry name" value="Peptidase_S9B_N"/>
</dbReference>
<keyword evidence="13 17" id="KW-1133">Transmembrane helix</keyword>
<comment type="similarity">
    <text evidence="4">Belongs to the peptidase S9B family.</text>
</comment>
<dbReference type="AlphaFoldDB" id="A0A6A6GMP9"/>
<dbReference type="PROSITE" id="PS00708">
    <property type="entry name" value="PRO_ENDOPEP_SER"/>
    <property type="match status" value="1"/>
</dbReference>
<evidence type="ECO:0000256" key="15">
    <source>
        <dbReference type="ARBA" id="ARBA00023180"/>
    </source>
</evidence>
<dbReference type="InterPro" id="IPR001375">
    <property type="entry name" value="Peptidase_S9_cat"/>
</dbReference>
<dbReference type="Pfam" id="PF00326">
    <property type="entry name" value="Peptidase_S9"/>
    <property type="match status" value="1"/>
</dbReference>
<feature type="region of interest" description="Disordered" evidence="16">
    <location>
        <begin position="50"/>
        <end position="69"/>
    </location>
</feature>
<comment type="subcellular location">
    <subcellularLocation>
        <location evidence="3">Vacuole membrane</location>
        <topology evidence="3">Single-pass type II membrane protein</topology>
    </subcellularLocation>
</comment>
<dbReference type="Gene3D" id="3.40.50.1820">
    <property type="entry name" value="alpha/beta hydrolase"/>
    <property type="match status" value="1"/>
</dbReference>
<dbReference type="GO" id="GO:0004252">
    <property type="term" value="F:serine-type endopeptidase activity"/>
    <property type="evidence" value="ECO:0007669"/>
    <property type="project" value="InterPro"/>
</dbReference>
<feature type="domain" description="Dipeptidylpeptidase IV N-terminal" evidence="19">
    <location>
        <begin position="217"/>
        <end position="592"/>
    </location>
</feature>
<dbReference type="InterPro" id="IPR050278">
    <property type="entry name" value="Serine_Prot_S9B/DPPIV"/>
</dbReference>
<dbReference type="GO" id="GO:0006508">
    <property type="term" value="P:proteolysis"/>
    <property type="evidence" value="ECO:0007669"/>
    <property type="project" value="UniProtKB-KW"/>
</dbReference>
<keyword evidence="9 17" id="KW-0812">Transmembrane</keyword>
<feature type="transmembrane region" description="Helical" evidence="17">
    <location>
        <begin position="86"/>
        <end position="106"/>
    </location>
</feature>
<keyword evidence="15" id="KW-0325">Glycoprotein</keyword>
<feature type="region of interest" description="Disordered" evidence="16">
    <location>
        <begin position="111"/>
        <end position="131"/>
    </location>
</feature>
<accession>A0A6A6GMP9</accession>
<dbReference type="PANTHER" id="PTHR11731:SF200">
    <property type="entry name" value="DIPEPTIDYL PEPTIDASE 10, ISOFORM B"/>
    <property type="match status" value="1"/>
</dbReference>
<dbReference type="GO" id="GO:0008239">
    <property type="term" value="F:dipeptidyl-peptidase activity"/>
    <property type="evidence" value="ECO:0007669"/>
    <property type="project" value="UniProtKB-EC"/>
</dbReference>
<evidence type="ECO:0000256" key="3">
    <source>
        <dbReference type="ARBA" id="ARBA00004576"/>
    </source>
</evidence>
<keyword evidence="8" id="KW-0645">Protease</keyword>
<dbReference type="InterPro" id="IPR029058">
    <property type="entry name" value="AB_hydrolase_fold"/>
</dbReference>
<evidence type="ECO:0000256" key="6">
    <source>
        <dbReference type="ARBA" id="ARBA00022438"/>
    </source>
</evidence>
<keyword evidence="21" id="KW-1185">Reference proteome</keyword>
<feature type="region of interest" description="Disordered" evidence="16">
    <location>
        <begin position="1"/>
        <end position="37"/>
    </location>
</feature>
<reference evidence="21" key="1">
    <citation type="journal article" date="2020" name="Stud. Mycol.">
        <title>101 Dothideomycetes genomes: A test case for predicting lifestyles and emergence of pathogens.</title>
        <authorList>
            <person name="Haridas S."/>
            <person name="Albert R."/>
            <person name="Binder M."/>
            <person name="Bloem J."/>
            <person name="LaButti K."/>
            <person name="Salamov A."/>
            <person name="Andreopoulos B."/>
            <person name="Baker S."/>
            <person name="Barry K."/>
            <person name="Bills G."/>
            <person name="Bluhm B."/>
            <person name="Cannon C."/>
            <person name="Castanera R."/>
            <person name="Culley D."/>
            <person name="Daum C."/>
            <person name="Ezra D."/>
            <person name="Gonzalez J."/>
            <person name="Henrissat B."/>
            <person name="Kuo A."/>
            <person name="Liang C."/>
            <person name="Lipzen A."/>
            <person name="Lutzoni F."/>
            <person name="Magnuson J."/>
            <person name="Mondo S."/>
            <person name="Nolan M."/>
            <person name="Ohm R."/>
            <person name="Pangilinan J."/>
            <person name="Park H.-J."/>
            <person name="Ramirez L."/>
            <person name="Alfaro M."/>
            <person name="Sun H."/>
            <person name="Tritt A."/>
            <person name="Yoshinaga Y."/>
            <person name="Zwiers L.-H."/>
            <person name="Turgeon B."/>
            <person name="Goodwin S."/>
            <person name="Spatafora J."/>
            <person name="Crous P."/>
            <person name="Grigoriev I."/>
        </authorList>
    </citation>
    <scope>NUCLEOTIDE SEQUENCE [LARGE SCALE GENOMIC DNA]</scope>
    <source>
        <strain evidence="21">CECT 20119</strain>
    </source>
</reference>
<comment type="function">
    <text evidence="2">Type IV dipeptidyl-peptidase which removes N-terminal dipeptides sequentially from polypeptides having unsubstituted N-termini provided that the penultimate residue is proline.</text>
</comment>
<dbReference type="InterPro" id="IPR002471">
    <property type="entry name" value="Pept_S9_AS"/>
</dbReference>
<evidence type="ECO:0000259" key="18">
    <source>
        <dbReference type="Pfam" id="PF00326"/>
    </source>
</evidence>
<dbReference type="EMBL" id="ML992502">
    <property type="protein sequence ID" value="KAF2226623.1"/>
    <property type="molecule type" value="Genomic_DNA"/>
</dbReference>
<evidence type="ECO:0000256" key="7">
    <source>
        <dbReference type="ARBA" id="ARBA00022554"/>
    </source>
</evidence>
<keyword evidence="10" id="KW-0378">Hydrolase</keyword>
<sequence length="898" mass="101649">MGQYKDEEAQPLTSSRDDSRIEEGPGPRVSTSSVSTTSLILDKVSDAATLRAREQRNSRTPESESDLDEKAVWQTIRPADKKARKWFWIVAAVALVGWIAALGLFISTGSHKPMSSRPHDPDATATRGSGKKVTLQQVLQGEWYPRQHAISWTEGAEGEDGLLLQRGGEGGRDYLVIEDVRYMDDASATAEKRKTLMKDPSFSYGNEMITPSEAWPSKDHRHVLIQSHRTKNWRHSSTAKYWIFNVEHQVAEPLDPKHPNARIQLASWSPQSDAVVFTRDNNLFLRKLTDKSPIQITKDGGPDYFYGIPDWVYEEEVFHGASGTWWSGDGKYVAFLRTNETKVPTFPVQYFFSRPSGDFPKPGEEAYPDVREIKYPKAGAPMSVVSLLIYDIAKGQQFEVKTDDDFPDDDRLITEVVWAGSTGKLLVKETNRESDVLKVVLMDASEQKGHVIRTTDVNAIDKGWFEVSETTTFVPKDENNGRPDDGYIDTVIHEGYDHLAYFTPLDNPKPKMLTTGQWEVVDAPSALDLKNNLVYFVSTKEHSTQRHVYSVKLDGTDLKAITDTSKIGYYGISFSKAAGFVLLTYHGPSIPWQKVINTPSSPDKIDIHIEDNRELADLASRTELPIEQYQTINVDGYELNLVERRPPHFNPKRKYPVLFMLYNGPGFQEVDRRFTINFQSYVASSLGYIVITLDGRGTGFRGRATRTIIRGNIGYWESHDQIAAAKMWAAKPYVDAERLCIWGWSYGGYLTLKTLEQDAGQTFKYGMAVAPVTDWRFYDSIYTERYMRTPQHNEEGYRNASVSDVAALGKNVRFLVVHGASDDNVHTQNTLALIDKLDMAGVSNYDMQIFPDSDHSIYFHGAHQVVYRKLSDWLVNAFNGEWLRTAEPTPYANVDRLR</sequence>
<feature type="compositionally biased region" description="Basic and acidic residues" evidence="16">
    <location>
        <begin position="51"/>
        <end position="62"/>
    </location>
</feature>
<evidence type="ECO:0000259" key="19">
    <source>
        <dbReference type="Pfam" id="PF00930"/>
    </source>
</evidence>
<keyword evidence="11" id="KW-0720">Serine protease</keyword>
<proteinExistence type="inferred from homology"/>
<feature type="domain" description="Peptidase S9 prolyl oligopeptidase catalytic" evidence="18">
    <location>
        <begin position="678"/>
        <end position="880"/>
    </location>
</feature>
<keyword evidence="14 17" id="KW-0472">Membrane</keyword>
<evidence type="ECO:0000256" key="16">
    <source>
        <dbReference type="SAM" id="MobiDB-lite"/>
    </source>
</evidence>
<evidence type="ECO:0000256" key="1">
    <source>
        <dbReference type="ARBA" id="ARBA00001257"/>
    </source>
</evidence>
<dbReference type="Pfam" id="PF00930">
    <property type="entry name" value="DPPIV_N"/>
    <property type="match status" value="1"/>
</dbReference>
<evidence type="ECO:0000256" key="13">
    <source>
        <dbReference type="ARBA" id="ARBA00022989"/>
    </source>
</evidence>
<dbReference type="SUPFAM" id="SSF82171">
    <property type="entry name" value="DPP6 N-terminal domain-like"/>
    <property type="match status" value="1"/>
</dbReference>
<evidence type="ECO:0000256" key="5">
    <source>
        <dbReference type="ARBA" id="ARBA00012062"/>
    </source>
</evidence>
<name>A0A6A6GMP9_9PEZI</name>
<comment type="catalytic activity">
    <reaction evidence="1">
        <text>Release of an N-terminal dipeptide, Xaa-Yaa-|-Zaa-, from a polypeptide, preferentially when Yaa is Pro, provided Zaa is neither Pro nor hydroxyproline.</text>
        <dbReference type="EC" id="3.4.14.5"/>
    </reaction>
</comment>
<evidence type="ECO:0000256" key="8">
    <source>
        <dbReference type="ARBA" id="ARBA00022670"/>
    </source>
</evidence>
<keyword evidence="7" id="KW-0926">Vacuole</keyword>
<evidence type="ECO:0000256" key="10">
    <source>
        <dbReference type="ARBA" id="ARBA00022801"/>
    </source>
</evidence>
<evidence type="ECO:0000256" key="9">
    <source>
        <dbReference type="ARBA" id="ARBA00022692"/>
    </source>
</evidence>
<dbReference type="PANTHER" id="PTHR11731">
    <property type="entry name" value="PROTEASE FAMILY S9B,C DIPEPTIDYL-PEPTIDASE IV-RELATED"/>
    <property type="match status" value="1"/>
</dbReference>
<evidence type="ECO:0000313" key="20">
    <source>
        <dbReference type="EMBL" id="KAF2226623.1"/>
    </source>
</evidence>
<dbReference type="GO" id="GO:0005886">
    <property type="term" value="C:plasma membrane"/>
    <property type="evidence" value="ECO:0007669"/>
    <property type="project" value="TreeGrafter"/>
</dbReference>
<dbReference type="SUPFAM" id="SSF53474">
    <property type="entry name" value="alpha/beta-Hydrolases"/>
    <property type="match status" value="1"/>
</dbReference>
<dbReference type="Proteomes" id="UP000799538">
    <property type="component" value="Unassembled WGS sequence"/>
</dbReference>
<keyword evidence="6" id="KW-0031">Aminopeptidase</keyword>
<evidence type="ECO:0000256" key="14">
    <source>
        <dbReference type="ARBA" id="ARBA00023136"/>
    </source>
</evidence>
<gene>
    <name evidence="20" type="ORF">BDZ85DRAFT_293541</name>
</gene>
<dbReference type="GO" id="GO:0004177">
    <property type="term" value="F:aminopeptidase activity"/>
    <property type="evidence" value="ECO:0007669"/>
    <property type="project" value="UniProtKB-KW"/>
</dbReference>
<evidence type="ECO:0000256" key="11">
    <source>
        <dbReference type="ARBA" id="ARBA00022825"/>
    </source>
</evidence>
<dbReference type="GO" id="GO:0005774">
    <property type="term" value="C:vacuolar membrane"/>
    <property type="evidence" value="ECO:0007669"/>
    <property type="project" value="UniProtKB-SubCell"/>
</dbReference>
<evidence type="ECO:0000256" key="17">
    <source>
        <dbReference type="SAM" id="Phobius"/>
    </source>
</evidence>
<evidence type="ECO:0000256" key="12">
    <source>
        <dbReference type="ARBA" id="ARBA00022968"/>
    </source>
</evidence>
<dbReference type="FunFam" id="3.40.50.1820:FF:000003">
    <property type="entry name" value="Dipeptidyl peptidase 4"/>
    <property type="match status" value="1"/>
</dbReference>
<evidence type="ECO:0000256" key="2">
    <source>
        <dbReference type="ARBA" id="ARBA00002218"/>
    </source>
</evidence>
<dbReference type="OrthoDB" id="16520at2759"/>